<dbReference type="PRINTS" id="PR00455">
    <property type="entry name" value="HTHTETR"/>
</dbReference>
<name>A0AA46TKP2_9ACTN</name>
<accession>A0AA46TKP2</accession>
<evidence type="ECO:0000259" key="5">
    <source>
        <dbReference type="PROSITE" id="PS50977"/>
    </source>
</evidence>
<reference evidence="6" key="1">
    <citation type="submission" date="2022-01" db="EMBL/GenBank/DDBJ databases">
        <title>Nocardioidaceae gen. sp. A5X3R13.</title>
        <authorList>
            <person name="Lopez Marin M.A."/>
            <person name="Uhlik O."/>
        </authorList>
    </citation>
    <scope>NUCLEOTIDE SEQUENCE</scope>
    <source>
        <strain evidence="6">A5X3R13</strain>
    </source>
</reference>
<dbReference type="Pfam" id="PF00440">
    <property type="entry name" value="TetR_N"/>
    <property type="match status" value="1"/>
</dbReference>
<dbReference type="PROSITE" id="PS50977">
    <property type="entry name" value="HTH_TETR_2"/>
    <property type="match status" value="1"/>
</dbReference>
<keyword evidence="7" id="KW-1185">Reference proteome</keyword>
<gene>
    <name evidence="6" type="ORF">L0C25_08200</name>
</gene>
<feature type="DNA-binding region" description="H-T-H motif" evidence="4">
    <location>
        <begin position="29"/>
        <end position="48"/>
    </location>
</feature>
<dbReference type="Pfam" id="PF17940">
    <property type="entry name" value="TetR_C_31"/>
    <property type="match status" value="1"/>
</dbReference>
<evidence type="ECO:0000256" key="3">
    <source>
        <dbReference type="ARBA" id="ARBA00023163"/>
    </source>
</evidence>
<dbReference type="InterPro" id="IPR009057">
    <property type="entry name" value="Homeodomain-like_sf"/>
</dbReference>
<keyword evidence="1" id="KW-0805">Transcription regulation</keyword>
<evidence type="ECO:0000256" key="1">
    <source>
        <dbReference type="ARBA" id="ARBA00023015"/>
    </source>
</evidence>
<dbReference type="EMBL" id="CP094970">
    <property type="protein sequence ID" value="UYM07045.1"/>
    <property type="molecule type" value="Genomic_DNA"/>
</dbReference>
<keyword evidence="3" id="KW-0804">Transcription</keyword>
<dbReference type="PANTHER" id="PTHR30055:SF234">
    <property type="entry name" value="HTH-TYPE TRANSCRIPTIONAL REGULATOR BETI"/>
    <property type="match status" value="1"/>
</dbReference>
<keyword evidence="2 4" id="KW-0238">DNA-binding</keyword>
<dbReference type="InterPro" id="IPR041583">
    <property type="entry name" value="TetR_C_31"/>
</dbReference>
<dbReference type="SUPFAM" id="SSF46689">
    <property type="entry name" value="Homeodomain-like"/>
    <property type="match status" value="1"/>
</dbReference>
<evidence type="ECO:0000256" key="2">
    <source>
        <dbReference type="ARBA" id="ARBA00023125"/>
    </source>
</evidence>
<evidence type="ECO:0000313" key="7">
    <source>
        <dbReference type="Proteomes" id="UP001164390"/>
    </source>
</evidence>
<feature type="domain" description="HTH tetR-type" evidence="5">
    <location>
        <begin position="6"/>
        <end position="66"/>
    </location>
</feature>
<evidence type="ECO:0000256" key="4">
    <source>
        <dbReference type="PROSITE-ProRule" id="PRU00335"/>
    </source>
</evidence>
<dbReference type="KEGG" id="sgrg:L0C25_08200"/>
<dbReference type="Gene3D" id="1.10.357.10">
    <property type="entry name" value="Tetracycline Repressor, domain 2"/>
    <property type="match status" value="1"/>
</dbReference>
<proteinExistence type="predicted"/>
<dbReference type="GO" id="GO:0000976">
    <property type="term" value="F:transcription cis-regulatory region binding"/>
    <property type="evidence" value="ECO:0007669"/>
    <property type="project" value="TreeGrafter"/>
</dbReference>
<dbReference type="RefSeq" id="WP_271635989.1">
    <property type="nucleotide sequence ID" value="NZ_CP094970.1"/>
</dbReference>
<dbReference type="InterPro" id="IPR050109">
    <property type="entry name" value="HTH-type_TetR-like_transc_reg"/>
</dbReference>
<evidence type="ECO:0000313" key="6">
    <source>
        <dbReference type="EMBL" id="UYM07045.1"/>
    </source>
</evidence>
<dbReference type="GO" id="GO:0003700">
    <property type="term" value="F:DNA-binding transcription factor activity"/>
    <property type="evidence" value="ECO:0007669"/>
    <property type="project" value="TreeGrafter"/>
</dbReference>
<dbReference type="InterPro" id="IPR001647">
    <property type="entry name" value="HTH_TetR"/>
</dbReference>
<dbReference type="Proteomes" id="UP001164390">
    <property type="component" value="Chromosome"/>
</dbReference>
<protein>
    <submittedName>
        <fullName evidence="6">TetR family transcriptional regulator</fullName>
    </submittedName>
</protein>
<dbReference type="PANTHER" id="PTHR30055">
    <property type="entry name" value="HTH-TYPE TRANSCRIPTIONAL REGULATOR RUTR"/>
    <property type="match status" value="1"/>
</dbReference>
<organism evidence="6 7">
    <name type="scientific">Solicola gregarius</name>
    <dbReference type="NCBI Taxonomy" id="2908642"/>
    <lineage>
        <taxon>Bacteria</taxon>
        <taxon>Bacillati</taxon>
        <taxon>Actinomycetota</taxon>
        <taxon>Actinomycetes</taxon>
        <taxon>Propionibacteriales</taxon>
        <taxon>Nocardioidaceae</taxon>
        <taxon>Solicola</taxon>
    </lineage>
</organism>
<dbReference type="AlphaFoldDB" id="A0AA46TKP2"/>
<sequence>MSPATSRHRPVILAAAVDVLAEQGVRGLTHARLDDRAGVPSGTTSNYFRTRDALLGGVLDHLIAQDEAAAATVGANGRPVHDRESLTDLLVALGEHLTGPARANTLARYAVFLEAASHPELATRVAEARRRLNALAAEVLTAAGASDIDVAGQRITVTLDGYILATTSHGAVDATLREVLEPAVAAAFDVRR</sequence>